<evidence type="ECO:0000313" key="3">
    <source>
        <dbReference type="EMBL" id="GAA4073493.1"/>
    </source>
</evidence>
<gene>
    <name evidence="3" type="ORF">GCM10022389_18800</name>
</gene>
<keyword evidence="2" id="KW-0812">Transmembrane</keyword>
<proteinExistence type="predicted"/>
<keyword evidence="4" id="KW-1185">Reference proteome</keyword>
<keyword evidence="1" id="KW-0175">Coiled coil</keyword>
<keyword evidence="2" id="KW-1133">Transmembrane helix</keyword>
<evidence type="ECO:0008006" key="5">
    <source>
        <dbReference type="Google" id="ProtNLM"/>
    </source>
</evidence>
<sequence length="330" mass="37150">MSNKRSITILIGIIGVLLLMLAGTIGYILGNTNENGSTSTGITDDKKVMQEIEELKQMYDSKIAEKTNNYNALEAEREKVQALVAELEKTKNDAQALVKYKTQYQSLESKMRLLVDEIVVLKNKKTNITIKQEKAQVAKKVNQPKIENTVTPVAIPAKKEVVAVTKTEPTKPKSDDFFAKKELPKQEVVEVKKTSPQVRFEKFSKVTLSNVKAAAYSIKSGAKQIETNVSGKADLIKITFTLNDNPTAKSGEKNYYIQIIDGKNNVLGKRITEYFDNESLTYSLSKTLNYNNQQMDCTIEFTKKDFVKGVYFVNIFDRDELVGRSNFTLK</sequence>
<evidence type="ECO:0000256" key="2">
    <source>
        <dbReference type="SAM" id="Phobius"/>
    </source>
</evidence>
<keyword evidence="2" id="KW-0472">Membrane</keyword>
<evidence type="ECO:0000313" key="4">
    <source>
        <dbReference type="Proteomes" id="UP001500367"/>
    </source>
</evidence>
<dbReference type="RefSeq" id="WP_344816459.1">
    <property type="nucleotide sequence ID" value="NZ_BAABCT010000004.1"/>
</dbReference>
<accession>A0ABP7VSC4</accession>
<name>A0ABP7VSC4_9FLAO</name>
<protein>
    <recommendedName>
        <fullName evidence="5">Chromosome partitioning protein ParA</fullName>
    </recommendedName>
</protein>
<comment type="caution">
    <text evidence="3">The sequence shown here is derived from an EMBL/GenBank/DDBJ whole genome shotgun (WGS) entry which is preliminary data.</text>
</comment>
<dbReference type="Proteomes" id="UP001500367">
    <property type="component" value="Unassembled WGS sequence"/>
</dbReference>
<feature type="transmembrane region" description="Helical" evidence="2">
    <location>
        <begin position="7"/>
        <end position="29"/>
    </location>
</feature>
<dbReference type="EMBL" id="BAABCT010000004">
    <property type="protein sequence ID" value="GAA4073493.1"/>
    <property type="molecule type" value="Genomic_DNA"/>
</dbReference>
<evidence type="ECO:0000256" key="1">
    <source>
        <dbReference type="SAM" id="Coils"/>
    </source>
</evidence>
<feature type="coiled-coil region" evidence="1">
    <location>
        <begin position="49"/>
        <end position="124"/>
    </location>
</feature>
<organism evidence="3 4">
    <name type="scientific">Flavobacterium cheonanense</name>
    <dbReference type="NCBI Taxonomy" id="706183"/>
    <lineage>
        <taxon>Bacteria</taxon>
        <taxon>Pseudomonadati</taxon>
        <taxon>Bacteroidota</taxon>
        <taxon>Flavobacteriia</taxon>
        <taxon>Flavobacteriales</taxon>
        <taxon>Flavobacteriaceae</taxon>
        <taxon>Flavobacterium</taxon>
    </lineage>
</organism>
<reference evidence="4" key="1">
    <citation type="journal article" date="2019" name="Int. J. Syst. Evol. Microbiol.">
        <title>The Global Catalogue of Microorganisms (GCM) 10K type strain sequencing project: providing services to taxonomists for standard genome sequencing and annotation.</title>
        <authorList>
            <consortium name="The Broad Institute Genomics Platform"/>
            <consortium name="The Broad Institute Genome Sequencing Center for Infectious Disease"/>
            <person name="Wu L."/>
            <person name="Ma J."/>
        </authorList>
    </citation>
    <scope>NUCLEOTIDE SEQUENCE [LARGE SCALE GENOMIC DNA]</scope>
    <source>
        <strain evidence="4">JCM 17069</strain>
    </source>
</reference>